<dbReference type="SUPFAM" id="SSF55060">
    <property type="entry name" value="GHMP Kinase, C-terminal domain"/>
    <property type="match status" value="1"/>
</dbReference>
<dbReference type="GO" id="GO:0000411">
    <property type="term" value="P:positive regulation of transcription by galactose"/>
    <property type="evidence" value="ECO:0007669"/>
    <property type="project" value="UniProtKB-ARBA"/>
</dbReference>
<evidence type="ECO:0000256" key="3">
    <source>
        <dbReference type="ARBA" id="ARBA00012315"/>
    </source>
</evidence>
<dbReference type="PANTHER" id="PTHR10457:SF7">
    <property type="entry name" value="GALACTOKINASE-RELATED"/>
    <property type="match status" value="1"/>
</dbReference>
<comment type="pathway">
    <text evidence="1">Carbohydrate metabolism; galactose metabolism.</text>
</comment>
<dbReference type="OrthoDB" id="187738at2759"/>
<dbReference type="GeneID" id="26840549"/>
<evidence type="ECO:0000313" key="18">
    <source>
        <dbReference type="Proteomes" id="UP000054251"/>
    </source>
</evidence>
<evidence type="ECO:0000256" key="9">
    <source>
        <dbReference type="ARBA" id="ARBA00023144"/>
    </source>
</evidence>
<comment type="function">
    <text evidence="13">Galactokinase is a key enzyme in the galactose metabolism where it catalyzes the conversion of alpha-D-galactose to galactose 1-phosphate. Can also induce the transcription of the gal genes in response to the organism being challenged with galactose as the sole source of carbon.</text>
</comment>
<dbReference type="InterPro" id="IPR006206">
    <property type="entry name" value="Mevalonate/galactokinase"/>
</dbReference>
<evidence type="ECO:0000256" key="10">
    <source>
        <dbReference type="ARBA" id="ARBA00023277"/>
    </source>
</evidence>
<dbReference type="Pfam" id="PF08544">
    <property type="entry name" value="GHMP_kinases_C"/>
    <property type="match status" value="1"/>
</dbReference>
<feature type="domain" description="GHMP kinase C-terminal" evidence="15">
    <location>
        <begin position="415"/>
        <end position="488"/>
    </location>
</feature>
<reference evidence="17 18" key="1">
    <citation type="submission" date="2015-11" db="EMBL/GenBank/DDBJ databases">
        <title>The genome of Debaryomyces fabryi.</title>
        <authorList>
            <person name="Tafer H."/>
            <person name="Lopandic K."/>
        </authorList>
    </citation>
    <scope>NUCLEOTIDE SEQUENCE [LARGE SCALE GENOMIC DNA]</scope>
    <source>
        <strain evidence="17 18">CBS 789</strain>
    </source>
</reference>
<comment type="similarity">
    <text evidence="2">Belongs to the GHMP kinase family. GalK subfamily.</text>
</comment>
<dbReference type="Pfam" id="PF10509">
    <property type="entry name" value="GalKase_gal_bdg"/>
    <property type="match status" value="1"/>
</dbReference>
<dbReference type="InterPro" id="IPR019539">
    <property type="entry name" value="GalKase_N"/>
</dbReference>
<dbReference type="Gene3D" id="1.20.1440.340">
    <property type="match status" value="1"/>
</dbReference>
<sequence length="522" mass="57678">MTDTVPTFKDLSFYSDPESNNSRYVKLIEKFQNTFGNKPEFISRSPGRVNLIGDHIDYNHFSVLPMAIDVDVIAAVATSDDHKIVLTNTDESFTKEEFELASNGDVIEIDKTHHTWGNYFKCGLIVAHKYIKDNFPETVDNGLKPLRGMRLTFNGTVPAGGGLSSSAAFCVASTLAILRANGVTSVSKADLTKITVVSEHYVGVNTGGMDQCASIYGEQNKALLIQFKPKLIGIPFEIPVIKPNDMVFLISNSLLKANKHETAPTDYNLRVVEIAAASELFAKKFNLILPKDSNLSTGTLRGFMDKYFEEYLKEGAWDGSDIDVGISRLEEMLKLTESVFNDDEKVGFETTEIAQQLGLSKEDFTKIFLTKAPVRYQKLKIYQRSKHVFSDSLRVLQVLKLLGSYSSSEDSEMFLKNFGLLLSDSHHSSDVYNDSSKPELDQLCKISTSNGAYGARVTGAGFGGSVVHLTTADKLSNVVTALTEQYYKKQFPDITQQELDEAIVVSKPATGSCIVELDSFSL</sequence>
<dbReference type="Gene3D" id="3.30.230.10">
    <property type="match status" value="1"/>
</dbReference>
<dbReference type="GO" id="GO:0005829">
    <property type="term" value="C:cytosol"/>
    <property type="evidence" value="ECO:0007669"/>
    <property type="project" value="TreeGrafter"/>
</dbReference>
<evidence type="ECO:0000256" key="11">
    <source>
        <dbReference type="ARBA" id="ARBA00029590"/>
    </source>
</evidence>
<dbReference type="InterPro" id="IPR013750">
    <property type="entry name" value="GHMP_kinase_C_dom"/>
</dbReference>
<evidence type="ECO:0000256" key="5">
    <source>
        <dbReference type="ARBA" id="ARBA00022679"/>
    </source>
</evidence>
<evidence type="ECO:0000256" key="13">
    <source>
        <dbReference type="ARBA" id="ARBA00055546"/>
    </source>
</evidence>
<keyword evidence="5" id="KW-0808">Transferase</keyword>
<dbReference type="GO" id="GO:0006012">
    <property type="term" value="P:galactose metabolic process"/>
    <property type="evidence" value="ECO:0007669"/>
    <property type="project" value="UniProtKB-UniPathway"/>
</dbReference>
<dbReference type="PRINTS" id="PR00959">
    <property type="entry name" value="MEVGALKINASE"/>
</dbReference>
<dbReference type="GO" id="GO:0004335">
    <property type="term" value="F:galactokinase activity"/>
    <property type="evidence" value="ECO:0007669"/>
    <property type="project" value="UniProtKB-EC"/>
</dbReference>
<evidence type="ECO:0000256" key="4">
    <source>
        <dbReference type="ARBA" id="ARBA00019487"/>
    </source>
</evidence>
<dbReference type="PROSITE" id="PS00106">
    <property type="entry name" value="GALACTOKINASE"/>
    <property type="match status" value="1"/>
</dbReference>
<proteinExistence type="inferred from homology"/>
<dbReference type="FunFam" id="1.20.1440.340:FF:000003">
    <property type="entry name" value="GAL1p Galactokinase"/>
    <property type="match status" value="1"/>
</dbReference>
<evidence type="ECO:0000256" key="7">
    <source>
        <dbReference type="ARBA" id="ARBA00022777"/>
    </source>
</evidence>
<dbReference type="InterPro" id="IPR000705">
    <property type="entry name" value="Galactokinase"/>
</dbReference>
<dbReference type="Pfam" id="PF00288">
    <property type="entry name" value="GHMP_kinases_N"/>
    <property type="match status" value="1"/>
</dbReference>
<dbReference type="PANTHER" id="PTHR10457">
    <property type="entry name" value="MEVALONATE KINASE/GALACTOKINASE"/>
    <property type="match status" value="1"/>
</dbReference>
<dbReference type="InterPro" id="IPR020568">
    <property type="entry name" value="Ribosomal_Su5_D2-typ_SF"/>
</dbReference>
<dbReference type="AlphaFoldDB" id="A0A0V1PWU9"/>
<evidence type="ECO:0000256" key="1">
    <source>
        <dbReference type="ARBA" id="ARBA00004947"/>
    </source>
</evidence>
<evidence type="ECO:0000259" key="16">
    <source>
        <dbReference type="Pfam" id="PF10509"/>
    </source>
</evidence>
<gene>
    <name evidence="17" type="ORF">AC631_03540</name>
</gene>
<dbReference type="PRINTS" id="PR00473">
    <property type="entry name" value="GALCTOKINASE"/>
</dbReference>
<dbReference type="GO" id="GO:0005524">
    <property type="term" value="F:ATP binding"/>
    <property type="evidence" value="ECO:0007669"/>
    <property type="project" value="UniProtKB-KW"/>
</dbReference>
<accession>A0A0V1PWU9</accession>
<organism evidence="17 18">
    <name type="scientific">Debaryomyces fabryi</name>
    <dbReference type="NCBI Taxonomy" id="58627"/>
    <lineage>
        <taxon>Eukaryota</taxon>
        <taxon>Fungi</taxon>
        <taxon>Dikarya</taxon>
        <taxon>Ascomycota</taxon>
        <taxon>Saccharomycotina</taxon>
        <taxon>Pichiomycetes</taxon>
        <taxon>Debaryomycetaceae</taxon>
        <taxon>Debaryomyces</taxon>
    </lineage>
</organism>
<evidence type="ECO:0000259" key="15">
    <source>
        <dbReference type="Pfam" id="PF08544"/>
    </source>
</evidence>
<dbReference type="EMBL" id="LMYN01000077">
    <property type="protein sequence ID" value="KSA00721.1"/>
    <property type="molecule type" value="Genomic_DNA"/>
</dbReference>
<comment type="caution">
    <text evidence="17">The sequence shown here is derived from an EMBL/GenBank/DDBJ whole genome shotgun (WGS) entry which is preliminary data.</text>
</comment>
<dbReference type="NCBIfam" id="TIGR00131">
    <property type="entry name" value="gal_kin"/>
    <property type="match status" value="1"/>
</dbReference>
<evidence type="ECO:0000256" key="6">
    <source>
        <dbReference type="ARBA" id="ARBA00022741"/>
    </source>
</evidence>
<dbReference type="UniPathway" id="UPA00214"/>
<dbReference type="FunFam" id="3.30.230.10:FF:000056">
    <property type="entry name" value="GAL1p Galactokinase"/>
    <property type="match status" value="1"/>
</dbReference>
<dbReference type="PROSITE" id="PS00627">
    <property type="entry name" value="GHMP_KINASES_ATP"/>
    <property type="match status" value="1"/>
</dbReference>
<dbReference type="RefSeq" id="XP_015466823.1">
    <property type="nucleotide sequence ID" value="XM_015612369.1"/>
</dbReference>
<comment type="catalytic activity">
    <reaction evidence="12">
        <text>alpha-D-galactose + ATP = alpha-D-galactose 1-phosphate + ADP + H(+)</text>
        <dbReference type="Rhea" id="RHEA:13553"/>
        <dbReference type="ChEBI" id="CHEBI:15378"/>
        <dbReference type="ChEBI" id="CHEBI:28061"/>
        <dbReference type="ChEBI" id="CHEBI:30616"/>
        <dbReference type="ChEBI" id="CHEBI:58336"/>
        <dbReference type="ChEBI" id="CHEBI:456216"/>
        <dbReference type="EC" id="2.7.1.6"/>
    </reaction>
    <physiologicalReaction direction="left-to-right" evidence="12">
        <dbReference type="Rhea" id="RHEA:13554"/>
    </physiologicalReaction>
</comment>
<protein>
    <recommendedName>
        <fullName evidence="4">Galactokinase</fullName>
        <ecNumber evidence="3">2.7.1.6</ecNumber>
    </recommendedName>
    <alternativeName>
        <fullName evidence="11">Galactose kinase</fullName>
    </alternativeName>
</protein>
<dbReference type="InterPro" id="IPR036554">
    <property type="entry name" value="GHMP_kinase_C_sf"/>
</dbReference>
<dbReference type="InterPro" id="IPR014721">
    <property type="entry name" value="Ribsml_uS5_D2-typ_fold_subgr"/>
</dbReference>
<evidence type="ECO:0000259" key="14">
    <source>
        <dbReference type="Pfam" id="PF00288"/>
    </source>
</evidence>
<feature type="domain" description="Galactokinase N-terminal" evidence="16">
    <location>
        <begin position="29"/>
        <end position="77"/>
    </location>
</feature>
<evidence type="ECO:0000256" key="2">
    <source>
        <dbReference type="ARBA" id="ARBA00006566"/>
    </source>
</evidence>
<dbReference type="EC" id="2.7.1.6" evidence="3"/>
<dbReference type="InterPro" id="IPR006203">
    <property type="entry name" value="GHMP_knse_ATP-bd_CS"/>
</dbReference>
<feature type="domain" description="GHMP kinase N-terminal" evidence="14">
    <location>
        <begin position="136"/>
        <end position="217"/>
    </location>
</feature>
<keyword evidence="18" id="KW-1185">Reference proteome</keyword>
<keyword evidence="8" id="KW-0067">ATP-binding</keyword>
<keyword evidence="6" id="KW-0547">Nucleotide-binding</keyword>
<name>A0A0V1PWU9_9ASCO</name>
<keyword evidence="7" id="KW-0418">Kinase</keyword>
<dbReference type="SUPFAM" id="SSF54211">
    <property type="entry name" value="Ribosomal protein S5 domain 2-like"/>
    <property type="match status" value="1"/>
</dbReference>
<evidence type="ECO:0000313" key="17">
    <source>
        <dbReference type="EMBL" id="KSA00721.1"/>
    </source>
</evidence>
<keyword evidence="10" id="KW-0119">Carbohydrate metabolism</keyword>
<keyword evidence="9" id="KW-0299">Galactose metabolism</keyword>
<dbReference type="Proteomes" id="UP000054251">
    <property type="component" value="Unassembled WGS sequence"/>
</dbReference>
<dbReference type="InterPro" id="IPR006204">
    <property type="entry name" value="GHMP_kinase_N_dom"/>
</dbReference>
<dbReference type="PIRSF" id="PIRSF000530">
    <property type="entry name" value="Galactokinase"/>
    <property type="match status" value="1"/>
</dbReference>
<evidence type="ECO:0000256" key="8">
    <source>
        <dbReference type="ARBA" id="ARBA00022840"/>
    </source>
</evidence>
<evidence type="ECO:0000256" key="12">
    <source>
        <dbReference type="ARBA" id="ARBA00049538"/>
    </source>
</evidence>
<dbReference type="InterPro" id="IPR019741">
    <property type="entry name" value="Galactokinase_CS"/>
</dbReference>